<keyword evidence="4" id="KW-0808">Transferase</keyword>
<dbReference type="GO" id="GO:0008982">
    <property type="term" value="F:protein-N(PI)-phosphohistidine-sugar phosphotransferase activity"/>
    <property type="evidence" value="ECO:0007669"/>
    <property type="project" value="InterPro"/>
</dbReference>
<evidence type="ECO:0000313" key="9">
    <source>
        <dbReference type="EMBL" id="ASA23309.1"/>
    </source>
</evidence>
<evidence type="ECO:0000313" key="10">
    <source>
        <dbReference type="Proteomes" id="UP000249890"/>
    </source>
</evidence>
<keyword evidence="5" id="KW-0598">Phosphotransferase system</keyword>
<dbReference type="Gene3D" id="3.40.50.2300">
    <property type="match status" value="1"/>
</dbReference>
<evidence type="ECO:0000259" key="8">
    <source>
        <dbReference type="PROSITE" id="PS51100"/>
    </source>
</evidence>
<keyword evidence="3 9" id="KW-0762">Sugar transport</keyword>
<sequence length="97" mass="10687">MNILLVCAGGVSTGILMKKMMKYADSKDIQIKVEAHAVQDFDDNIDRFDLVLLGPQISYKLNELKDRTAKPVAVIESMDYAMGNAENVIKLAAKIQG</sequence>
<evidence type="ECO:0000256" key="2">
    <source>
        <dbReference type="ARBA" id="ARBA00022553"/>
    </source>
</evidence>
<keyword evidence="10" id="KW-1185">Reference proteome</keyword>
<dbReference type="OrthoDB" id="9808134at2"/>
<dbReference type="EMBL" id="CP021780">
    <property type="protein sequence ID" value="ASA23309.1"/>
    <property type="molecule type" value="Genomic_DNA"/>
</dbReference>
<evidence type="ECO:0000256" key="7">
    <source>
        <dbReference type="PROSITE-ProRule" id="PRU00423"/>
    </source>
</evidence>
<dbReference type="PANTHER" id="PTHR34581">
    <property type="entry name" value="PTS SYSTEM N,N'-DIACETYLCHITOBIOSE-SPECIFIC EIIB COMPONENT"/>
    <property type="match status" value="1"/>
</dbReference>
<dbReference type="InterPro" id="IPR003501">
    <property type="entry name" value="PTS_EIIB_2/3"/>
</dbReference>
<dbReference type="Proteomes" id="UP000249890">
    <property type="component" value="Chromosome"/>
</dbReference>
<feature type="domain" description="PTS EIIB type-3" evidence="8">
    <location>
        <begin position="1"/>
        <end position="97"/>
    </location>
</feature>
<dbReference type="GO" id="GO:0016301">
    <property type="term" value="F:kinase activity"/>
    <property type="evidence" value="ECO:0007669"/>
    <property type="project" value="UniProtKB-KW"/>
</dbReference>
<accession>A0A2Z2KLG0</accession>
<dbReference type="InterPro" id="IPR013012">
    <property type="entry name" value="PTS_EIIB_3"/>
</dbReference>
<dbReference type="InterPro" id="IPR051819">
    <property type="entry name" value="PTS_sugar-specific_EIIB"/>
</dbReference>
<dbReference type="PANTHER" id="PTHR34581:SF2">
    <property type="entry name" value="PTS SYSTEM N,N'-DIACETYLCHITOBIOSE-SPECIFIC EIIB COMPONENT"/>
    <property type="match status" value="1"/>
</dbReference>
<dbReference type="InterPro" id="IPR036095">
    <property type="entry name" value="PTS_EIIB-like_sf"/>
</dbReference>
<dbReference type="CDD" id="cd05564">
    <property type="entry name" value="PTS_IIB_chitobiose_lichenan"/>
    <property type="match status" value="1"/>
</dbReference>
<organism evidence="9 10">
    <name type="scientific">Paenibacillus donghaensis</name>
    <dbReference type="NCBI Taxonomy" id="414771"/>
    <lineage>
        <taxon>Bacteria</taxon>
        <taxon>Bacillati</taxon>
        <taxon>Bacillota</taxon>
        <taxon>Bacilli</taxon>
        <taxon>Bacillales</taxon>
        <taxon>Paenibacillaceae</taxon>
        <taxon>Paenibacillus</taxon>
    </lineage>
</organism>
<keyword evidence="6" id="KW-0418">Kinase</keyword>
<reference evidence="9 10" key="1">
    <citation type="submission" date="2017-06" db="EMBL/GenBank/DDBJ databases">
        <title>Complete genome sequence of Paenibacillus donghaensis KCTC 13049T isolated from East Sea sediment, South Korea.</title>
        <authorList>
            <person name="Jung B.K."/>
            <person name="Hong S.-J."/>
            <person name="Shin J.-H."/>
        </authorList>
    </citation>
    <scope>NUCLEOTIDE SEQUENCE [LARGE SCALE GENOMIC DNA]</scope>
    <source>
        <strain evidence="9 10">KCTC 13049</strain>
    </source>
</reference>
<dbReference type="AlphaFoldDB" id="A0A2Z2KLG0"/>
<dbReference type="KEGG" id="pdh:B9T62_22385"/>
<feature type="modified residue" description="Phosphocysteine; by EIIA" evidence="7">
    <location>
        <position position="7"/>
    </location>
</feature>
<evidence type="ECO:0000256" key="6">
    <source>
        <dbReference type="ARBA" id="ARBA00022777"/>
    </source>
</evidence>
<keyword evidence="2" id="KW-0597">Phosphoprotein</keyword>
<dbReference type="SUPFAM" id="SSF52794">
    <property type="entry name" value="PTS system IIB component-like"/>
    <property type="match status" value="1"/>
</dbReference>
<evidence type="ECO:0000256" key="5">
    <source>
        <dbReference type="ARBA" id="ARBA00022683"/>
    </source>
</evidence>
<dbReference type="PROSITE" id="PS51100">
    <property type="entry name" value="PTS_EIIB_TYPE_3"/>
    <property type="match status" value="1"/>
</dbReference>
<keyword evidence="1" id="KW-0813">Transport</keyword>
<dbReference type="GO" id="GO:0009401">
    <property type="term" value="P:phosphoenolpyruvate-dependent sugar phosphotransferase system"/>
    <property type="evidence" value="ECO:0007669"/>
    <property type="project" value="UniProtKB-KW"/>
</dbReference>
<evidence type="ECO:0000256" key="3">
    <source>
        <dbReference type="ARBA" id="ARBA00022597"/>
    </source>
</evidence>
<dbReference type="Pfam" id="PF02302">
    <property type="entry name" value="PTS_IIB"/>
    <property type="match status" value="1"/>
</dbReference>
<gene>
    <name evidence="9" type="ORF">B9T62_22385</name>
</gene>
<name>A0A2Z2KLG0_9BACL</name>
<evidence type="ECO:0000256" key="1">
    <source>
        <dbReference type="ARBA" id="ARBA00022448"/>
    </source>
</evidence>
<proteinExistence type="predicted"/>
<protein>
    <submittedName>
        <fullName evidence="9">PTS sugar transporter subunit IIB</fullName>
    </submittedName>
</protein>
<evidence type="ECO:0000256" key="4">
    <source>
        <dbReference type="ARBA" id="ARBA00022679"/>
    </source>
</evidence>